<proteinExistence type="predicted"/>
<dbReference type="EMBL" id="CP042344">
    <property type="protein sequence ID" value="QEA14367.1"/>
    <property type="molecule type" value="Genomic_DNA"/>
</dbReference>
<sequence>MAALLLAGCAATDSRLPQVQQSIAPDGAKTVAVAPRSLLCEQAYCPTLSAHWSSQRAGVVVLVIGLPFQTAKVSSADFHFGRSQVVRLRVASDEAAPDLGYPATAFDVPISLIDALAYKPDGWVRVATDAGTAVQESVSTGEAQSDAVDGMRAFLHAVDTATGTPPQARRGGAGLFDLLR</sequence>
<accession>A0A5B8S1B5</accession>
<dbReference type="KEGG" id="cof:FOZ74_15765"/>
<organism evidence="1 2">
    <name type="scientific">Comamonas flocculans</name>
    <dbReference type="NCBI Taxonomy" id="2597701"/>
    <lineage>
        <taxon>Bacteria</taxon>
        <taxon>Pseudomonadati</taxon>
        <taxon>Pseudomonadota</taxon>
        <taxon>Betaproteobacteria</taxon>
        <taxon>Burkholderiales</taxon>
        <taxon>Comamonadaceae</taxon>
        <taxon>Comamonas</taxon>
    </lineage>
</organism>
<reference evidence="1 2" key="1">
    <citation type="submission" date="2019-07" db="EMBL/GenBank/DDBJ databases">
        <title>Complete genome sequence of Comamonas sp. NLF 7-7 isolated from livestock.</title>
        <authorList>
            <person name="Kim D.H."/>
            <person name="Kim J.G."/>
        </authorList>
    </citation>
    <scope>NUCLEOTIDE SEQUENCE [LARGE SCALE GENOMIC DNA]</scope>
    <source>
        <strain evidence="1 2">NLF 7-7</strain>
    </source>
</reference>
<dbReference type="OrthoDB" id="8795122at2"/>
<evidence type="ECO:0000313" key="2">
    <source>
        <dbReference type="Proteomes" id="UP000321199"/>
    </source>
</evidence>
<dbReference type="Proteomes" id="UP000321199">
    <property type="component" value="Chromosome"/>
</dbReference>
<name>A0A5B8S1B5_9BURK</name>
<dbReference type="AlphaFoldDB" id="A0A5B8S1B5"/>
<dbReference type="RefSeq" id="WP_146913979.1">
    <property type="nucleotide sequence ID" value="NZ_CP042344.1"/>
</dbReference>
<keyword evidence="2" id="KW-1185">Reference proteome</keyword>
<gene>
    <name evidence="1" type="ORF">FOZ74_15765</name>
</gene>
<protein>
    <submittedName>
        <fullName evidence="1">Uncharacterized protein</fullName>
    </submittedName>
</protein>
<evidence type="ECO:0000313" key="1">
    <source>
        <dbReference type="EMBL" id="QEA14367.1"/>
    </source>
</evidence>